<proteinExistence type="inferred from homology"/>
<accession>A0A8E0V3X9</accession>
<dbReference type="SUPFAM" id="SSF56112">
    <property type="entry name" value="Protein kinase-like (PK-like)"/>
    <property type="match status" value="1"/>
</dbReference>
<evidence type="ECO:0000256" key="2">
    <source>
        <dbReference type="ARBA" id="ARBA00010421"/>
    </source>
</evidence>
<reference evidence="4" key="1">
    <citation type="journal article" date="2015" name="Genome Announc.">
        <title>Draft Genome Sequence of the Pathogenic Filamentous Fungus Aspergillus udagawae Strain IFM 46973T.</title>
        <authorList>
            <person name="Kusuya Y."/>
            <person name="Takahashi-Nakaguchi A."/>
            <person name="Takahashi H."/>
            <person name="Yaguchi T."/>
        </authorList>
    </citation>
    <scope>NUCLEOTIDE SEQUENCE</scope>
    <source>
        <strain evidence="4">IFM 46973</strain>
    </source>
</reference>
<dbReference type="SUPFAM" id="SSF50685">
    <property type="entry name" value="Barwin-like endoglucanases"/>
    <property type="match status" value="1"/>
</dbReference>
<dbReference type="GO" id="GO:0005576">
    <property type="term" value="C:extracellular region"/>
    <property type="evidence" value="ECO:0007669"/>
    <property type="project" value="UniProtKB-SubCell"/>
</dbReference>
<comment type="caution">
    <text evidence="4">The sequence shown here is derived from an EMBL/GenBank/DDBJ whole genome shotgun (WGS) entry which is preliminary data.</text>
</comment>
<evidence type="ECO:0000256" key="3">
    <source>
        <dbReference type="ARBA" id="ARBA00022525"/>
    </source>
</evidence>
<comment type="subcellular location">
    <subcellularLocation>
        <location evidence="1">Secreted</location>
    </subcellularLocation>
</comment>
<organism evidence="4 5">
    <name type="scientific">Aspergillus udagawae</name>
    <dbReference type="NCBI Taxonomy" id="91492"/>
    <lineage>
        <taxon>Eukaryota</taxon>
        <taxon>Fungi</taxon>
        <taxon>Dikarya</taxon>
        <taxon>Ascomycota</taxon>
        <taxon>Pezizomycotina</taxon>
        <taxon>Eurotiomycetes</taxon>
        <taxon>Eurotiomycetidae</taxon>
        <taxon>Eurotiales</taxon>
        <taxon>Aspergillaceae</taxon>
        <taxon>Aspergillus</taxon>
        <taxon>Aspergillus subgen. Fumigati</taxon>
    </lineage>
</organism>
<evidence type="ECO:0000256" key="1">
    <source>
        <dbReference type="ARBA" id="ARBA00004613"/>
    </source>
</evidence>
<comment type="similarity">
    <text evidence="2">Belongs to the cerato-platanin family.</text>
</comment>
<evidence type="ECO:0000313" key="5">
    <source>
        <dbReference type="Proteomes" id="UP000036893"/>
    </source>
</evidence>
<keyword evidence="3" id="KW-0964">Secreted</keyword>
<dbReference type="Pfam" id="PF07249">
    <property type="entry name" value="Cerato-platanin"/>
    <property type="match status" value="1"/>
</dbReference>
<sequence>MVKAAEWDEWVDEQEEDLRILDLGEGFLQGHEPKYLSQPGQLQVPETIFGNSFDHRVDLWRAGCMIYSFIFRTTPFWYLDDDGALVAQMVGFVEKVPEDWQPAWDRMRLNSKHQLEVMEAQILIILESLILKEAQSSIKMQFSTITAAILSSAVLASPVVKADTLKYNRDYDYAQNSELTSFSCSDGANGLITRYGVNNLQRLQTKLQPNTYVGASPAVAKWNDPNCGKCFRATNPSNNKSLNFVVIEQNSGVVTGEEGFRLLSPSGTTSEGTLTVNVAELPSQSCWK</sequence>
<dbReference type="CDD" id="cd22778">
    <property type="entry name" value="DPBB_CEPL-like"/>
    <property type="match status" value="1"/>
</dbReference>
<dbReference type="EMBL" id="BBXM02000008">
    <property type="protein sequence ID" value="GIC93116.1"/>
    <property type="molecule type" value="Genomic_DNA"/>
</dbReference>
<reference evidence="4" key="2">
    <citation type="submission" date="2021-01" db="EMBL/GenBank/DDBJ databases">
        <title>Pan-genome distribution and transcriptional activeness of fungal secondary metabolism genes in Aspergillus section Fumigati.</title>
        <authorList>
            <person name="Takahashi H."/>
            <person name="Umemura M."/>
            <person name="Ninomiya A."/>
            <person name="Kusuya Y."/>
            <person name="Urayama S."/>
            <person name="Shimizu M."/>
            <person name="Watanabe A."/>
            <person name="Kamei K."/>
            <person name="Yaguchi T."/>
            <person name="Hagiwara D."/>
        </authorList>
    </citation>
    <scope>NUCLEOTIDE SEQUENCE</scope>
    <source>
        <strain evidence="4">IFM 46973</strain>
    </source>
</reference>
<dbReference type="Gene3D" id="1.10.510.10">
    <property type="entry name" value="Transferase(Phosphotransferase) domain 1"/>
    <property type="match status" value="1"/>
</dbReference>
<name>A0A8E0V3X9_9EURO</name>
<protein>
    <submittedName>
        <fullName evidence="4">Uncharacterized protein</fullName>
    </submittedName>
</protein>
<dbReference type="InterPro" id="IPR011009">
    <property type="entry name" value="Kinase-like_dom_sf"/>
</dbReference>
<dbReference type="Proteomes" id="UP000036893">
    <property type="component" value="Unassembled WGS sequence"/>
</dbReference>
<evidence type="ECO:0000313" key="4">
    <source>
        <dbReference type="EMBL" id="GIC93116.1"/>
    </source>
</evidence>
<dbReference type="AlphaFoldDB" id="A0A8E0V3X9"/>
<gene>
    <name evidence="4" type="ORF">Aud_009597</name>
</gene>
<dbReference type="Gene3D" id="2.40.40.10">
    <property type="entry name" value="RlpA-like domain"/>
    <property type="match status" value="1"/>
</dbReference>
<dbReference type="GeneID" id="66997074"/>
<dbReference type="InterPro" id="IPR036908">
    <property type="entry name" value="RlpA-like_sf"/>
</dbReference>
<dbReference type="InterPro" id="IPR010829">
    <property type="entry name" value="Cerato-platanin"/>
</dbReference>
<dbReference type="RefSeq" id="XP_043150382.1">
    <property type="nucleotide sequence ID" value="XM_043294447.1"/>
</dbReference>